<feature type="region of interest" description="Disordered" evidence="1">
    <location>
        <begin position="1"/>
        <end position="36"/>
    </location>
</feature>
<feature type="transmembrane region" description="Helical" evidence="2">
    <location>
        <begin position="156"/>
        <end position="177"/>
    </location>
</feature>
<evidence type="ECO:0000313" key="3">
    <source>
        <dbReference type="EMBL" id="QHS94185.1"/>
    </source>
</evidence>
<dbReference type="AlphaFoldDB" id="A0A6C0BP37"/>
<keyword evidence="2" id="KW-1133">Transmembrane helix</keyword>
<reference evidence="3" key="1">
    <citation type="journal article" date="2020" name="Nature">
        <title>Giant virus diversity and host interactions through global metagenomics.</title>
        <authorList>
            <person name="Schulz F."/>
            <person name="Roux S."/>
            <person name="Paez-Espino D."/>
            <person name="Jungbluth S."/>
            <person name="Walsh D.A."/>
            <person name="Denef V.J."/>
            <person name="McMahon K.D."/>
            <person name="Konstantinidis K.T."/>
            <person name="Eloe-Fadrosh E.A."/>
            <person name="Kyrpides N.C."/>
            <person name="Woyke T."/>
        </authorList>
    </citation>
    <scope>NUCLEOTIDE SEQUENCE</scope>
    <source>
        <strain evidence="3">GVMAG-M-3300018416-26</strain>
    </source>
</reference>
<name>A0A6C0BP37_9ZZZZ</name>
<dbReference type="EMBL" id="MN739217">
    <property type="protein sequence ID" value="QHS94185.1"/>
    <property type="molecule type" value="Genomic_DNA"/>
</dbReference>
<proteinExistence type="predicted"/>
<organism evidence="3">
    <name type="scientific">viral metagenome</name>
    <dbReference type="NCBI Taxonomy" id="1070528"/>
    <lineage>
        <taxon>unclassified sequences</taxon>
        <taxon>metagenomes</taxon>
        <taxon>organismal metagenomes</taxon>
    </lineage>
</organism>
<protein>
    <submittedName>
        <fullName evidence="3">Uncharacterized protein</fullName>
    </submittedName>
</protein>
<feature type="transmembrane region" description="Helical" evidence="2">
    <location>
        <begin position="125"/>
        <end position="144"/>
    </location>
</feature>
<keyword evidence="2" id="KW-0472">Membrane</keyword>
<evidence type="ECO:0000256" key="2">
    <source>
        <dbReference type="SAM" id="Phobius"/>
    </source>
</evidence>
<accession>A0A6C0BP37</accession>
<sequence>MSKSTPLSQLPKNHSHVVNKSNDMSKNSKPIVNDDDDDDINIEEVLQQETLTNKNILSLQQQIESLKQDLENKTTVNTTTPLNDNNIKTITNENSNQTGQTTPTESCSMINKDSLYSVFRHLKRINITSILIIFIIVLIAYSEYVNDLILIKLGDTRYSVGIPYVKALLVAILLGFFQGL</sequence>
<evidence type="ECO:0000256" key="1">
    <source>
        <dbReference type="SAM" id="MobiDB-lite"/>
    </source>
</evidence>
<feature type="compositionally biased region" description="Polar residues" evidence="1">
    <location>
        <begin position="1"/>
        <end position="30"/>
    </location>
</feature>
<keyword evidence="2" id="KW-0812">Transmembrane</keyword>